<dbReference type="Ensembl" id="ENSCINT00000017032.3">
    <property type="protein sequence ID" value="ENSCINP00000017032.3"/>
    <property type="gene ID" value="ENSCING00000008351.3"/>
</dbReference>
<reference evidence="4" key="3">
    <citation type="submission" date="2025-09" db="UniProtKB">
        <authorList>
            <consortium name="Ensembl"/>
        </authorList>
    </citation>
    <scope>IDENTIFICATION</scope>
</reference>
<dbReference type="InParanoid" id="F7B3N6"/>
<dbReference type="InterPro" id="IPR040079">
    <property type="entry name" value="Glutathione_S-Trfase"/>
</dbReference>
<dbReference type="SUPFAM" id="SSF47616">
    <property type="entry name" value="GST C-terminal domain-like"/>
    <property type="match status" value="1"/>
</dbReference>
<dbReference type="OrthoDB" id="2309723at2759"/>
<name>F7B3N6_CIOIN</name>
<dbReference type="SFLD" id="SFLDG00358">
    <property type="entry name" value="Main_(cytGST)"/>
    <property type="match status" value="1"/>
</dbReference>
<dbReference type="InterPro" id="IPR004046">
    <property type="entry name" value="GST_C"/>
</dbReference>
<dbReference type="SFLD" id="SFLDS00019">
    <property type="entry name" value="Glutathione_Transferase_(cytos"/>
    <property type="match status" value="1"/>
</dbReference>
<dbReference type="PROSITE" id="PS50405">
    <property type="entry name" value="GST_CTER"/>
    <property type="match status" value="1"/>
</dbReference>
<dbReference type="InterPro" id="IPR036249">
    <property type="entry name" value="Thioredoxin-like_sf"/>
</dbReference>
<evidence type="ECO:0000259" key="3">
    <source>
        <dbReference type="PROSITE" id="PS50405"/>
    </source>
</evidence>
<dbReference type="FunCoup" id="F7B3N6">
    <property type="interactions" value="22"/>
</dbReference>
<dbReference type="RefSeq" id="XP_002121877.1">
    <property type="nucleotide sequence ID" value="XM_002121841.4"/>
</dbReference>
<dbReference type="Gene3D" id="1.20.1050.10">
    <property type="match status" value="1"/>
</dbReference>
<proteinExistence type="predicted"/>
<accession>F7B3N6</accession>
<dbReference type="HOGENOM" id="CLU_011226_2_1_1"/>
<dbReference type="InterPro" id="IPR010987">
    <property type="entry name" value="Glutathione-S-Trfase_C-like"/>
</dbReference>
<keyword evidence="5" id="KW-1185">Reference proteome</keyword>
<evidence type="ECO:0000259" key="2">
    <source>
        <dbReference type="PROSITE" id="PS50404"/>
    </source>
</evidence>
<dbReference type="OMA" id="KEATMVD"/>
<feature type="domain" description="GST N-terminal" evidence="2">
    <location>
        <begin position="1"/>
        <end position="82"/>
    </location>
</feature>
<dbReference type="GeneID" id="100178265"/>
<dbReference type="Pfam" id="PF00043">
    <property type="entry name" value="GST_C"/>
    <property type="match status" value="1"/>
</dbReference>
<evidence type="ECO:0000313" key="4">
    <source>
        <dbReference type="Ensembl" id="ENSCINP00000017032.3"/>
    </source>
</evidence>
<organism evidence="4 5">
    <name type="scientific">Ciona intestinalis</name>
    <name type="common">Transparent sea squirt</name>
    <name type="synonym">Ascidia intestinalis</name>
    <dbReference type="NCBI Taxonomy" id="7719"/>
    <lineage>
        <taxon>Eukaryota</taxon>
        <taxon>Metazoa</taxon>
        <taxon>Chordata</taxon>
        <taxon>Tunicata</taxon>
        <taxon>Ascidiacea</taxon>
        <taxon>Phlebobranchia</taxon>
        <taxon>Cionidae</taxon>
        <taxon>Ciona</taxon>
    </lineage>
</organism>
<dbReference type="KEGG" id="cin:100178265"/>
<dbReference type="STRING" id="7719.ENSCINP00000017032"/>
<dbReference type="PANTHER" id="PTHR43969:SF9">
    <property type="entry name" value="GLUTATHIONE S TRANSFERASE D10, ISOFORM A-RELATED"/>
    <property type="match status" value="1"/>
</dbReference>
<dbReference type="Proteomes" id="UP000008144">
    <property type="component" value="Unassembled WGS sequence"/>
</dbReference>
<reference evidence="5" key="1">
    <citation type="journal article" date="2002" name="Science">
        <title>The draft genome of Ciona intestinalis: insights into chordate and vertebrate origins.</title>
        <authorList>
            <person name="Dehal P."/>
            <person name="Satou Y."/>
            <person name="Campbell R.K."/>
            <person name="Chapman J."/>
            <person name="Degnan B."/>
            <person name="De Tomaso A."/>
            <person name="Davidson B."/>
            <person name="Di Gregorio A."/>
            <person name="Gelpke M."/>
            <person name="Goodstein D.M."/>
            <person name="Harafuji N."/>
            <person name="Hastings K.E."/>
            <person name="Ho I."/>
            <person name="Hotta K."/>
            <person name="Huang W."/>
            <person name="Kawashima T."/>
            <person name="Lemaire P."/>
            <person name="Martinez D."/>
            <person name="Meinertzhagen I.A."/>
            <person name="Necula S."/>
            <person name="Nonaka M."/>
            <person name="Putnam N."/>
            <person name="Rash S."/>
            <person name="Saiga H."/>
            <person name="Satake M."/>
            <person name="Terry A."/>
            <person name="Yamada L."/>
            <person name="Wang H.G."/>
            <person name="Awazu S."/>
            <person name="Azumi K."/>
            <person name="Boore J."/>
            <person name="Branno M."/>
            <person name="Chin-Bow S."/>
            <person name="DeSantis R."/>
            <person name="Doyle S."/>
            <person name="Francino P."/>
            <person name="Keys D.N."/>
            <person name="Haga S."/>
            <person name="Hayashi H."/>
            <person name="Hino K."/>
            <person name="Imai K.S."/>
            <person name="Inaba K."/>
            <person name="Kano S."/>
            <person name="Kobayashi K."/>
            <person name="Kobayashi M."/>
            <person name="Lee B.I."/>
            <person name="Makabe K.W."/>
            <person name="Manohar C."/>
            <person name="Matassi G."/>
            <person name="Medina M."/>
            <person name="Mochizuki Y."/>
            <person name="Mount S."/>
            <person name="Morishita T."/>
            <person name="Miura S."/>
            <person name="Nakayama A."/>
            <person name="Nishizaka S."/>
            <person name="Nomoto H."/>
            <person name="Ohta F."/>
            <person name="Oishi K."/>
            <person name="Rigoutsos I."/>
            <person name="Sano M."/>
            <person name="Sasaki A."/>
            <person name="Sasakura Y."/>
            <person name="Shoguchi E."/>
            <person name="Shin-i T."/>
            <person name="Spagnuolo A."/>
            <person name="Stainier D."/>
            <person name="Suzuki M.M."/>
            <person name="Tassy O."/>
            <person name="Takatori N."/>
            <person name="Tokuoka M."/>
            <person name="Yagi K."/>
            <person name="Yoshizaki F."/>
            <person name="Wada S."/>
            <person name="Zhang C."/>
            <person name="Hyatt P.D."/>
            <person name="Larimer F."/>
            <person name="Detter C."/>
            <person name="Doggett N."/>
            <person name="Glavina T."/>
            <person name="Hawkins T."/>
            <person name="Richardson P."/>
            <person name="Lucas S."/>
            <person name="Kohara Y."/>
            <person name="Levine M."/>
            <person name="Satoh N."/>
            <person name="Rokhsar D.S."/>
        </authorList>
    </citation>
    <scope>NUCLEOTIDE SEQUENCE [LARGE SCALE GENOMIC DNA]</scope>
</reference>
<gene>
    <name evidence="4" type="primary">LOC100178265</name>
</gene>
<dbReference type="PANTHER" id="PTHR43969">
    <property type="entry name" value="GLUTATHIONE S TRANSFERASE D10, ISOFORM A-RELATED"/>
    <property type="match status" value="1"/>
</dbReference>
<evidence type="ECO:0000313" key="5">
    <source>
        <dbReference type="Proteomes" id="UP000008144"/>
    </source>
</evidence>
<dbReference type="Gene3D" id="3.40.30.10">
    <property type="entry name" value="Glutaredoxin"/>
    <property type="match status" value="1"/>
</dbReference>
<dbReference type="GO" id="GO:0006749">
    <property type="term" value="P:glutathione metabolic process"/>
    <property type="evidence" value="ECO:0000318"/>
    <property type="project" value="GO_Central"/>
</dbReference>
<comment type="subunit">
    <text evidence="1">Homodimer.</text>
</comment>
<dbReference type="FunFam" id="3.40.30.10:FF:000202">
    <property type="entry name" value="glutathione S-transferase 1"/>
    <property type="match status" value="1"/>
</dbReference>
<dbReference type="AlphaFoldDB" id="F7B3N6"/>
<feature type="domain" description="GST C-terminal" evidence="3">
    <location>
        <begin position="90"/>
        <end position="212"/>
    </location>
</feature>
<dbReference type="GeneTree" id="ENSGT00940000164816"/>
<dbReference type="Pfam" id="PF13417">
    <property type="entry name" value="GST_N_3"/>
    <property type="match status" value="1"/>
</dbReference>
<sequence>MVITLYHAKISPPSRGVLMTIRALGLNCEIKEISLFTGEQYGDEYKKINPRSKVPALVDGDITVCESRAIACYLCNKYAKGDKASLYPSDANARAIVDMQLYAGEWAAQNYLTYLNPAGVFRRGEKPKYETEPQVKDSLTYTENLLKKHKFIAGDNLTIADFFSFTDVLFLDLVNFSLDDFPLVKAWMQNIKSLLYTSEVNDEGLKLGKDGFEAKLNPPKETGF</sequence>
<accession>A0A1W2W8S0</accession>
<dbReference type="SUPFAM" id="SSF52833">
    <property type="entry name" value="Thioredoxin-like"/>
    <property type="match status" value="1"/>
</dbReference>
<evidence type="ECO:0000256" key="1">
    <source>
        <dbReference type="ARBA" id="ARBA00011738"/>
    </source>
</evidence>
<dbReference type="PROSITE" id="PS50404">
    <property type="entry name" value="GST_NTER"/>
    <property type="match status" value="1"/>
</dbReference>
<dbReference type="InterPro" id="IPR036282">
    <property type="entry name" value="Glutathione-S-Trfase_C_sf"/>
</dbReference>
<dbReference type="InterPro" id="IPR004045">
    <property type="entry name" value="Glutathione_S-Trfase_N"/>
</dbReference>
<reference evidence="4" key="2">
    <citation type="submission" date="2025-08" db="UniProtKB">
        <authorList>
            <consortium name="Ensembl"/>
        </authorList>
    </citation>
    <scope>IDENTIFICATION</scope>
</reference>
<protein>
    <submittedName>
        <fullName evidence="4">Glutathione S-transferase 1</fullName>
    </submittedName>
</protein>
<dbReference type="GO" id="GO:0004364">
    <property type="term" value="F:glutathione transferase activity"/>
    <property type="evidence" value="ECO:0000318"/>
    <property type="project" value="GO_Central"/>
</dbReference>